<keyword evidence="4 10" id="KW-0548">Nucleotidyltransferase</keyword>
<evidence type="ECO:0000256" key="5">
    <source>
        <dbReference type="ARBA" id="ARBA00022741"/>
    </source>
</evidence>
<dbReference type="CDD" id="cd02509">
    <property type="entry name" value="GDP-M1P_Guanylyltransferase"/>
    <property type="match status" value="1"/>
</dbReference>
<dbReference type="GO" id="GO:0009298">
    <property type="term" value="P:GDP-mannose biosynthetic process"/>
    <property type="evidence" value="ECO:0007669"/>
    <property type="project" value="TreeGrafter"/>
</dbReference>
<dbReference type="Gene3D" id="3.90.550.10">
    <property type="entry name" value="Spore Coat Polysaccharide Biosynthesis Protein SpsA, Chain A"/>
    <property type="match status" value="1"/>
</dbReference>
<protein>
    <recommendedName>
        <fullName evidence="2">mannose-1-phosphate guanylyltransferase</fullName>
        <ecNumber evidence="2">2.7.7.13</ecNumber>
    </recommendedName>
</protein>
<feature type="domain" description="Nucleotidyl transferase" evidence="8">
    <location>
        <begin position="9"/>
        <end position="285"/>
    </location>
</feature>
<dbReference type="Pfam" id="PF00483">
    <property type="entry name" value="NTP_transferase"/>
    <property type="match status" value="1"/>
</dbReference>
<comment type="similarity">
    <text evidence="1">Belongs to the mannose-6-phosphate isomerase type 2 family.</text>
</comment>
<evidence type="ECO:0000256" key="6">
    <source>
        <dbReference type="ARBA" id="ARBA00023134"/>
    </source>
</evidence>
<keyword evidence="6" id="KW-0342">GTP-binding</keyword>
<evidence type="ECO:0000259" key="8">
    <source>
        <dbReference type="Pfam" id="PF00483"/>
    </source>
</evidence>
<sequence length="359" mass="41120">MDNHNYIFIMAGGVGSRFWPQSRQACPKQFIDIMGVGKSLLQLTYERFLKIAPEKNIYIVTNNEYKDLILEHLPNIDTANILCEPSRNNTAPCIAYAAFKMMKLDPSARMVVAPSDHFILNEQQFVRDIKESLEVVAQRDILLTLGITPTRPDTGYGYINYEYTPGSKICKVLRFTEKPVHETAVAFLEEGNYVWNAGIFIWNVSTILQAFKTYAKDVYDIFNEGLPYYNTPEEQQFINTHYGNSPKISIDYAIMEKADNVSTMPVDFGWSDLGTWASLYHVLEKKDNNNVISEGEHQLMETADCIIRLPKDKMAVIRGLSDYIVVDTENVLLIYPKSLEQEIKKIAEQLKDNQQHAYL</sequence>
<dbReference type="InterPro" id="IPR051161">
    <property type="entry name" value="Mannose-6P_isomerase_type2"/>
</dbReference>
<dbReference type="Pfam" id="PF22640">
    <property type="entry name" value="ManC_GMP_beta-helix"/>
    <property type="match status" value="1"/>
</dbReference>
<dbReference type="InterPro" id="IPR005835">
    <property type="entry name" value="NTP_transferase_dom"/>
</dbReference>
<gene>
    <name evidence="10" type="ORF">DXN04_10840</name>
</gene>
<dbReference type="GO" id="GO:0005525">
    <property type="term" value="F:GTP binding"/>
    <property type="evidence" value="ECO:0007669"/>
    <property type="project" value="UniProtKB-KW"/>
</dbReference>
<organism evidence="10 11">
    <name type="scientific">Chitinophaga silvisoli</name>
    <dbReference type="NCBI Taxonomy" id="2291814"/>
    <lineage>
        <taxon>Bacteria</taxon>
        <taxon>Pseudomonadati</taxon>
        <taxon>Bacteroidota</taxon>
        <taxon>Chitinophagia</taxon>
        <taxon>Chitinophagales</taxon>
        <taxon>Chitinophagaceae</taxon>
        <taxon>Chitinophaga</taxon>
    </lineage>
</organism>
<dbReference type="Proteomes" id="UP000261174">
    <property type="component" value="Unassembled WGS sequence"/>
</dbReference>
<feature type="domain" description="MannoseP isomerase/GMP-like beta-helix" evidence="9">
    <location>
        <begin position="295"/>
        <end position="350"/>
    </location>
</feature>
<dbReference type="SUPFAM" id="SSF53448">
    <property type="entry name" value="Nucleotide-diphospho-sugar transferases"/>
    <property type="match status" value="1"/>
</dbReference>
<name>A0A3E1P6T5_9BACT</name>
<dbReference type="SUPFAM" id="SSF159283">
    <property type="entry name" value="Guanosine diphospho-D-mannose pyrophosphorylase/mannose-6-phosphate isomerase linker domain"/>
    <property type="match status" value="1"/>
</dbReference>
<reference evidence="10 11" key="1">
    <citation type="submission" date="2018-08" db="EMBL/GenBank/DDBJ databases">
        <title>Chitinophaga sp. K20C18050901, a novel bacterium isolated from forest soil.</title>
        <authorList>
            <person name="Wang C."/>
        </authorList>
    </citation>
    <scope>NUCLEOTIDE SEQUENCE [LARGE SCALE GENOMIC DNA]</scope>
    <source>
        <strain evidence="10 11">K20C18050901</strain>
    </source>
</reference>
<dbReference type="InterPro" id="IPR049577">
    <property type="entry name" value="GMPP_N"/>
</dbReference>
<dbReference type="InterPro" id="IPR054566">
    <property type="entry name" value="ManC/GMP-like_b-helix"/>
</dbReference>
<accession>A0A3E1P6T5</accession>
<dbReference type="EC" id="2.7.7.13" evidence="2"/>
<dbReference type="EMBL" id="QTJV01000002">
    <property type="protein sequence ID" value="RFM35854.1"/>
    <property type="molecule type" value="Genomic_DNA"/>
</dbReference>
<evidence type="ECO:0000256" key="2">
    <source>
        <dbReference type="ARBA" id="ARBA00012387"/>
    </source>
</evidence>
<evidence type="ECO:0000256" key="1">
    <source>
        <dbReference type="ARBA" id="ARBA00006115"/>
    </source>
</evidence>
<evidence type="ECO:0000256" key="3">
    <source>
        <dbReference type="ARBA" id="ARBA00022679"/>
    </source>
</evidence>
<evidence type="ECO:0000256" key="4">
    <source>
        <dbReference type="ARBA" id="ARBA00022695"/>
    </source>
</evidence>
<comment type="caution">
    <text evidence="10">The sequence shown here is derived from an EMBL/GenBank/DDBJ whole genome shotgun (WGS) entry which is preliminary data.</text>
</comment>
<keyword evidence="11" id="KW-1185">Reference proteome</keyword>
<evidence type="ECO:0000313" key="10">
    <source>
        <dbReference type="EMBL" id="RFM35854.1"/>
    </source>
</evidence>
<dbReference type="OrthoDB" id="9806359at2"/>
<keyword evidence="3 10" id="KW-0808">Transferase</keyword>
<keyword evidence="5" id="KW-0547">Nucleotide-binding</keyword>
<evidence type="ECO:0000259" key="9">
    <source>
        <dbReference type="Pfam" id="PF22640"/>
    </source>
</evidence>
<proteinExistence type="inferred from homology"/>
<comment type="catalytic activity">
    <reaction evidence="7">
        <text>alpha-D-mannose 1-phosphate + GTP + H(+) = GDP-alpha-D-mannose + diphosphate</text>
        <dbReference type="Rhea" id="RHEA:15229"/>
        <dbReference type="ChEBI" id="CHEBI:15378"/>
        <dbReference type="ChEBI" id="CHEBI:33019"/>
        <dbReference type="ChEBI" id="CHEBI:37565"/>
        <dbReference type="ChEBI" id="CHEBI:57527"/>
        <dbReference type="ChEBI" id="CHEBI:58409"/>
        <dbReference type="EC" id="2.7.7.13"/>
    </reaction>
</comment>
<dbReference type="FunFam" id="3.90.550.10:FF:000046">
    <property type="entry name" value="Mannose-1-phosphate guanylyltransferase (GDP)"/>
    <property type="match status" value="1"/>
</dbReference>
<dbReference type="PANTHER" id="PTHR46390">
    <property type="entry name" value="MANNOSE-1-PHOSPHATE GUANYLYLTRANSFERASE"/>
    <property type="match status" value="1"/>
</dbReference>
<dbReference type="PANTHER" id="PTHR46390:SF1">
    <property type="entry name" value="MANNOSE-1-PHOSPHATE GUANYLYLTRANSFERASE"/>
    <property type="match status" value="1"/>
</dbReference>
<evidence type="ECO:0000313" key="11">
    <source>
        <dbReference type="Proteomes" id="UP000261174"/>
    </source>
</evidence>
<dbReference type="AlphaFoldDB" id="A0A3E1P6T5"/>
<evidence type="ECO:0000256" key="7">
    <source>
        <dbReference type="ARBA" id="ARBA00047343"/>
    </source>
</evidence>
<dbReference type="GO" id="GO:0004475">
    <property type="term" value="F:mannose-1-phosphate guanylyltransferase (GTP) activity"/>
    <property type="evidence" value="ECO:0007669"/>
    <property type="project" value="UniProtKB-EC"/>
</dbReference>
<dbReference type="InterPro" id="IPR029044">
    <property type="entry name" value="Nucleotide-diphossugar_trans"/>
</dbReference>